<keyword evidence="1" id="KW-0732">Signal</keyword>
<evidence type="ECO:0000313" key="2">
    <source>
        <dbReference type="EMBL" id="SKB06334.1"/>
    </source>
</evidence>
<evidence type="ECO:0008006" key="4">
    <source>
        <dbReference type="Google" id="ProtNLM"/>
    </source>
</evidence>
<dbReference type="OrthoDB" id="188495at2"/>
<reference evidence="3" key="1">
    <citation type="submission" date="2017-02" db="EMBL/GenBank/DDBJ databases">
        <authorList>
            <person name="Varghese N."/>
            <person name="Submissions S."/>
        </authorList>
    </citation>
    <scope>NUCLEOTIDE SEQUENCE [LARGE SCALE GENOMIC DNA]</scope>
    <source>
        <strain evidence="3">ATCC 700200</strain>
    </source>
</reference>
<dbReference type="RefSeq" id="WP_078815586.1">
    <property type="nucleotide sequence ID" value="NZ_FUYE01000020.1"/>
</dbReference>
<feature type="chain" id="PRO_5012820763" description="Fibronectin type-III domain-containing protein" evidence="1">
    <location>
        <begin position="23"/>
        <end position="1091"/>
    </location>
</feature>
<gene>
    <name evidence="2" type="ORF">SAMN02745166_04451</name>
</gene>
<organism evidence="2 3">
    <name type="scientific">Prosthecobacter debontii</name>
    <dbReference type="NCBI Taxonomy" id="48467"/>
    <lineage>
        <taxon>Bacteria</taxon>
        <taxon>Pseudomonadati</taxon>
        <taxon>Verrucomicrobiota</taxon>
        <taxon>Verrucomicrobiia</taxon>
        <taxon>Verrucomicrobiales</taxon>
        <taxon>Verrucomicrobiaceae</taxon>
        <taxon>Prosthecobacter</taxon>
    </lineage>
</organism>
<dbReference type="EMBL" id="FUYE01000020">
    <property type="protein sequence ID" value="SKB06334.1"/>
    <property type="molecule type" value="Genomic_DNA"/>
</dbReference>
<proteinExistence type="predicted"/>
<dbReference type="STRING" id="48467.SAMN02745166_04451"/>
<accession>A0A1T4YX23</accession>
<name>A0A1T4YX23_9BACT</name>
<dbReference type="Proteomes" id="UP000190774">
    <property type="component" value="Unassembled WGS sequence"/>
</dbReference>
<feature type="signal peptide" evidence="1">
    <location>
        <begin position="1"/>
        <end position="22"/>
    </location>
</feature>
<evidence type="ECO:0000256" key="1">
    <source>
        <dbReference type="SAM" id="SignalP"/>
    </source>
</evidence>
<sequence length="1091" mass="119289">MKVVLCFLVLSFSWVLPWMASAQLPDDVGFISMVGTTTQVEGQSWAYLLWQSTEDSLAEGSRLALYRRDTPAGLFQRLAVTADQGDERTLQALIPRAVRLGQDVEALNSSLRRMFQDLVPSEEVSLAARLSAVIRGTRGDTERRTSLAFVARSHPLVAMALGQALPDRLPAPGSYTYELREFDSAVQEDIRVLGRVTVDTSAAIRLPAPGRPYVMLLPDARKQEGHLSVHLRWATPNSLRELALKHSGYRVYRVTRAYAENGARKWQNTPPSADTLLTAAHTVPDQVHQVNAAPIYPDQLMDEGVGATGAENPGDQTTYFFTDDNDRFDPGGEPLPNGAQYYYFVTALDILLRDGQVSPGRLTTICDRMRPPAPVQVRVVPEVNYVNGESIQQLLVRWAPVQDADSSVSAYHVYRWSSLEEMQEKGNQPEMNRVAIIPHDPEAREYRYLDAGHGAPRFPPLEGQPDISGTGFIYTVRALDSGACGANASPHSAPSRGVIRDPEGPAAPIGQVVIQCHQPVVEFTSASLKPETGLTENAYHLELVCVTPFQETFEWTEFRFGDGFTYVASPVGRVYFGDRGTESQIARLLLSREAWPNQIYCRAALRGGRTSDWVQATVSAPSKARDQRLQILFTASLNSTPAIAGGACGSTHLTTQPGTDDVSPICMSVMPAPSTRELKIYRQVDDGPLTLVSVQEVTPGTPVQWCDGELPVTPADNQYFVQGFDENGQPSELVRAGGEIHTGSSAALPVPMLLPPEHLANNKARLSWSCASYGVERFELWIAKKQGVPNTGWSGSLLSDNLALIRPTRNPSSPSQDFGVYQTGLVGGLATLQDGAVFYVDVPVQTLLTYHVLVRAVDRGRFGDRLAGGFSNMQVFQWNASEVNPGIQVPWPARDLPDAVAATTFHPRIRAVYLPKLITNGDWQGVGIRIGEYDYVGGNSTLIKVGNPGPTGLPQYALKDHIDPKTMLFRRVSAAANSEREDELLPCVLYRMQTSSAVSLLPISADTAQASPLMEVIAHTQETANADNVTQIHDPFINIQVSGIPGGIHGEIFWLDRNPVIAGASYTYMLVRYAKNGEIAEILTTNAVQIP</sequence>
<protein>
    <recommendedName>
        <fullName evidence="4">Fibronectin type-III domain-containing protein</fullName>
    </recommendedName>
</protein>
<evidence type="ECO:0000313" key="3">
    <source>
        <dbReference type="Proteomes" id="UP000190774"/>
    </source>
</evidence>
<dbReference type="AlphaFoldDB" id="A0A1T4YX23"/>
<keyword evidence="3" id="KW-1185">Reference proteome</keyword>